<dbReference type="InterPro" id="IPR017972">
    <property type="entry name" value="Cyt_P450_CS"/>
</dbReference>
<dbReference type="Pfam" id="PF00067">
    <property type="entry name" value="p450"/>
    <property type="match status" value="1"/>
</dbReference>
<dbReference type="InterPro" id="IPR001128">
    <property type="entry name" value="Cyt_P450"/>
</dbReference>
<comment type="similarity">
    <text evidence="1 2">Belongs to the cytochrome P450 family.</text>
</comment>
<evidence type="ECO:0000313" key="4">
    <source>
        <dbReference type="Proteomes" id="UP001219605"/>
    </source>
</evidence>
<evidence type="ECO:0000313" key="3">
    <source>
        <dbReference type="EMBL" id="WDZ85795.1"/>
    </source>
</evidence>
<evidence type="ECO:0000256" key="2">
    <source>
        <dbReference type="RuleBase" id="RU000461"/>
    </source>
</evidence>
<dbReference type="PROSITE" id="PS00086">
    <property type="entry name" value="CYTOCHROME_P450"/>
    <property type="match status" value="1"/>
</dbReference>
<dbReference type="RefSeq" id="WP_275032549.1">
    <property type="nucleotide sequence ID" value="NZ_CP118615.1"/>
</dbReference>
<dbReference type="PRINTS" id="PR00359">
    <property type="entry name" value="BP450"/>
</dbReference>
<keyword evidence="2" id="KW-0560">Oxidoreductase</keyword>
<keyword evidence="4" id="KW-1185">Reference proteome</keyword>
<keyword evidence="2" id="KW-0349">Heme</keyword>
<keyword evidence="2" id="KW-0503">Monooxygenase</keyword>
<dbReference type="InterPro" id="IPR036396">
    <property type="entry name" value="Cyt_P450_sf"/>
</dbReference>
<gene>
    <name evidence="3" type="ORF">PVK37_04975</name>
</gene>
<organism evidence="3 4">
    <name type="scientific">Micromonospora cathayae</name>
    <dbReference type="NCBI Taxonomy" id="3028804"/>
    <lineage>
        <taxon>Bacteria</taxon>
        <taxon>Bacillati</taxon>
        <taxon>Actinomycetota</taxon>
        <taxon>Actinomycetes</taxon>
        <taxon>Micromonosporales</taxon>
        <taxon>Micromonosporaceae</taxon>
        <taxon>Micromonospora</taxon>
    </lineage>
</organism>
<dbReference type="Proteomes" id="UP001219605">
    <property type="component" value="Chromosome"/>
</dbReference>
<proteinExistence type="inferred from homology"/>
<name>A0ABY7ZS58_9ACTN</name>
<keyword evidence="2" id="KW-0479">Metal-binding</keyword>
<accession>A0ABY7ZS58</accession>
<sequence length="413" mass="45351">MTVADQETTTTRIRHPFHVDDEGVNRPPGPDKHPYYGHFAATGSGVVPIVRQINGEPVPALLICRYADVKEVLRRQDIFSRTAARHADPIDLTGIMLGMDGAEHARVRGTVKDRFTRPAVHDLAARIEAEAAEQLAVLRARGGPADLLADFAIPLTLHAICDLLGVPPADRAQFRRWGDAYLADSELTRDEAARAAQEMGGYLWAQLERRRGCPAPDLLTRIAAAAADETVDIQVKLPISLLVGGWETTANSIATFVHVLHSRPYRDHPTAWEYLLDHPAKLDAAVTELERLYSTANADNMPRRVLADVTLPSGARLRAGELVIASHDAANRDPGVFPDPERMDFDRDPNPHLSFGYGPHYCLGAHLGALEVRTALGLLLRELPGLRLAVQPGEVRWKAGHSILGPEELPVRW</sequence>
<dbReference type="InterPro" id="IPR002397">
    <property type="entry name" value="Cyt_P450_B"/>
</dbReference>
<dbReference type="PRINTS" id="PR00385">
    <property type="entry name" value="P450"/>
</dbReference>
<dbReference type="PANTHER" id="PTHR46696">
    <property type="entry name" value="P450, PUTATIVE (EUROFUNG)-RELATED"/>
    <property type="match status" value="1"/>
</dbReference>
<evidence type="ECO:0000256" key="1">
    <source>
        <dbReference type="ARBA" id="ARBA00010617"/>
    </source>
</evidence>
<dbReference type="Gene3D" id="1.10.630.10">
    <property type="entry name" value="Cytochrome P450"/>
    <property type="match status" value="1"/>
</dbReference>
<dbReference type="EMBL" id="CP118615">
    <property type="protein sequence ID" value="WDZ85795.1"/>
    <property type="molecule type" value="Genomic_DNA"/>
</dbReference>
<dbReference type="PANTHER" id="PTHR46696:SF1">
    <property type="entry name" value="CYTOCHROME P450 YJIB-RELATED"/>
    <property type="match status" value="1"/>
</dbReference>
<protein>
    <submittedName>
        <fullName evidence="3">Cytochrome P450</fullName>
    </submittedName>
</protein>
<keyword evidence="2" id="KW-0408">Iron</keyword>
<dbReference type="SUPFAM" id="SSF48264">
    <property type="entry name" value="Cytochrome P450"/>
    <property type="match status" value="1"/>
</dbReference>
<reference evidence="3 4" key="1">
    <citation type="submission" date="2023-02" db="EMBL/GenBank/DDBJ databases">
        <authorList>
            <person name="Mo P."/>
        </authorList>
    </citation>
    <scope>NUCLEOTIDE SEQUENCE [LARGE SCALE GENOMIC DNA]</scope>
    <source>
        <strain evidence="3 4">HUAS 3</strain>
    </source>
</reference>